<feature type="compositionally biased region" description="Basic and acidic residues" evidence="1">
    <location>
        <begin position="28"/>
        <end position="42"/>
    </location>
</feature>
<evidence type="ECO:0000313" key="3">
    <source>
        <dbReference type="Proteomes" id="UP000835052"/>
    </source>
</evidence>
<comment type="caution">
    <text evidence="2">The sequence shown here is derived from an EMBL/GenBank/DDBJ whole genome shotgun (WGS) entry which is preliminary data.</text>
</comment>
<accession>A0A8S1H0D1</accession>
<protein>
    <submittedName>
        <fullName evidence="2">Uncharacterized protein</fullName>
    </submittedName>
</protein>
<sequence>MRLQVQASLTPPQKNRKKCLIDGSGGRKCREDDGNAEGERISTKQTGGERLAPSAKYTSRVAGGPPKLS</sequence>
<dbReference type="EMBL" id="CAJGYM010000009">
    <property type="protein sequence ID" value="CAD6189011.1"/>
    <property type="molecule type" value="Genomic_DNA"/>
</dbReference>
<organism evidence="2 3">
    <name type="scientific">Caenorhabditis auriculariae</name>
    <dbReference type="NCBI Taxonomy" id="2777116"/>
    <lineage>
        <taxon>Eukaryota</taxon>
        <taxon>Metazoa</taxon>
        <taxon>Ecdysozoa</taxon>
        <taxon>Nematoda</taxon>
        <taxon>Chromadorea</taxon>
        <taxon>Rhabditida</taxon>
        <taxon>Rhabditina</taxon>
        <taxon>Rhabditomorpha</taxon>
        <taxon>Rhabditoidea</taxon>
        <taxon>Rhabditidae</taxon>
        <taxon>Peloderinae</taxon>
        <taxon>Caenorhabditis</taxon>
    </lineage>
</organism>
<dbReference type="Proteomes" id="UP000835052">
    <property type="component" value="Unassembled WGS sequence"/>
</dbReference>
<dbReference type="AlphaFoldDB" id="A0A8S1H0D1"/>
<name>A0A8S1H0D1_9PELO</name>
<gene>
    <name evidence="2" type="ORF">CAUJ_LOCUS4930</name>
</gene>
<reference evidence="2" key="1">
    <citation type="submission" date="2020-10" db="EMBL/GenBank/DDBJ databases">
        <authorList>
            <person name="Kikuchi T."/>
        </authorList>
    </citation>
    <scope>NUCLEOTIDE SEQUENCE</scope>
    <source>
        <strain evidence="2">NKZ352</strain>
    </source>
</reference>
<feature type="region of interest" description="Disordered" evidence="1">
    <location>
        <begin position="1"/>
        <end position="69"/>
    </location>
</feature>
<evidence type="ECO:0000313" key="2">
    <source>
        <dbReference type="EMBL" id="CAD6189011.1"/>
    </source>
</evidence>
<evidence type="ECO:0000256" key="1">
    <source>
        <dbReference type="SAM" id="MobiDB-lite"/>
    </source>
</evidence>
<feature type="compositionally biased region" description="Polar residues" evidence="1">
    <location>
        <begin position="1"/>
        <end position="13"/>
    </location>
</feature>
<proteinExistence type="predicted"/>
<keyword evidence="3" id="KW-1185">Reference proteome</keyword>